<name>A0A858QAP6_9GAMM</name>
<dbReference type="EMBL" id="CP046565">
    <property type="protein sequence ID" value="QJD30910.1"/>
    <property type="molecule type" value="Genomic_DNA"/>
</dbReference>
<organism evidence="1 2">
    <name type="scientific">Methylococcus geothermalis</name>
    <dbReference type="NCBI Taxonomy" id="2681310"/>
    <lineage>
        <taxon>Bacteria</taxon>
        <taxon>Pseudomonadati</taxon>
        <taxon>Pseudomonadota</taxon>
        <taxon>Gammaproteobacteria</taxon>
        <taxon>Methylococcales</taxon>
        <taxon>Methylococcaceae</taxon>
        <taxon>Methylococcus</taxon>
    </lineage>
</organism>
<evidence type="ECO:0000313" key="2">
    <source>
        <dbReference type="Proteomes" id="UP000503004"/>
    </source>
</evidence>
<accession>A0A858QAP6</accession>
<sequence length="55" mass="6369">MEETSERTVRALIGMNKAQFAKLYPIFEEAYAEIQQERVREPLNKPDLAGKNTSR</sequence>
<protein>
    <submittedName>
        <fullName evidence="1">Uncharacterized protein</fullName>
    </submittedName>
</protein>
<evidence type="ECO:0000313" key="1">
    <source>
        <dbReference type="EMBL" id="QJD30910.1"/>
    </source>
</evidence>
<reference evidence="2" key="1">
    <citation type="submission" date="2019-12" db="EMBL/GenBank/DDBJ databases">
        <authorList>
            <person name="Awala S.I."/>
            <person name="Rhee S.K."/>
        </authorList>
    </citation>
    <scope>NUCLEOTIDE SEQUENCE [LARGE SCALE GENOMIC DNA]</scope>
    <source>
        <strain evidence="2">IM1</strain>
    </source>
</reference>
<proteinExistence type="predicted"/>
<gene>
    <name evidence="1" type="ORF">GNH96_13695</name>
</gene>
<dbReference type="AlphaFoldDB" id="A0A858QAP6"/>
<keyword evidence="2" id="KW-1185">Reference proteome</keyword>
<dbReference type="RefSeq" id="WP_169604187.1">
    <property type="nucleotide sequence ID" value="NZ_CP046565.1"/>
</dbReference>
<dbReference type="KEGG" id="metu:GNH96_13695"/>
<dbReference type="Proteomes" id="UP000503004">
    <property type="component" value="Chromosome"/>
</dbReference>